<protein>
    <submittedName>
        <fullName evidence="1">Uncharacterized protein</fullName>
    </submittedName>
</protein>
<name>A0A3P5Z2J4_BRACM</name>
<organism evidence="2">
    <name type="scientific">Brassica campestris</name>
    <name type="common">Field mustard</name>
    <dbReference type="NCBI Taxonomy" id="3711"/>
    <lineage>
        <taxon>Eukaryota</taxon>
        <taxon>Viridiplantae</taxon>
        <taxon>Streptophyta</taxon>
        <taxon>Embryophyta</taxon>
        <taxon>Tracheophyta</taxon>
        <taxon>Spermatophyta</taxon>
        <taxon>Magnoliopsida</taxon>
        <taxon>eudicotyledons</taxon>
        <taxon>Gunneridae</taxon>
        <taxon>Pentapetalae</taxon>
        <taxon>rosids</taxon>
        <taxon>malvids</taxon>
        <taxon>Brassicales</taxon>
        <taxon>Brassicaceae</taxon>
        <taxon>Brassiceae</taxon>
        <taxon>Brassica</taxon>
    </lineage>
</organism>
<evidence type="ECO:0000313" key="2">
    <source>
        <dbReference type="EMBL" id="VDC74266.1"/>
    </source>
</evidence>
<gene>
    <name evidence="2" type="ORF">BRAA01T00768Z</name>
    <name evidence="1" type="ORF">BRAPAZ1V2_A01P08110.2</name>
</gene>
<sequence>MRDASPEYDPEYARIAAEVRAELKELGEDEQNSFSDDDDPADRGWSTYVTDAKAFFAGRRIKPKAWRFYYDRGLCARLALYCYNLQKGTVYDFWFISQLHEQTHRSFTKSFITFEAVNPADRTSPVTFETCVKHNDDQVTHVPNLWWETHICRVEGSEEADYEWDDGAVNDCYKGEMPKWLSDEDQQRCYVVKQSELHDEKNGWLHLLTEFAFFTKWNGPLSPGEIEDCRPLITQHVVVETLDEEAEKEQSSDKVINAANAIFYISFECVEDPTIGRYRAVVRKTMDGKPGHMRLEHRHTVPAISDDFYNYMKLIKKTDPEIMSKLLPILRTIPDSGIQLSRREKITLDKQYAVLQYDEEHEIVWAVIAAKLLSIVKHRPESILTDYSAQYMLDFAPRPREAQIKHRRTCCKPLSVLDGLKYGLKNNLPREQDWKYAGCRDICKPTGVSLFRMVGDLRPTKRLSAALSALRMIPVAAQLHVFEPDIDIVGNEIYRGPKYFESKYVGLRDVMIYGTDIVDEELVAVVNFPYKRLKELRVLLDVMLVQTPREDETNDPFEELENPTCLLTKFCILL</sequence>
<dbReference type="NCBIfam" id="TIGR01572">
    <property type="entry name" value="A_thl_para_3677"/>
    <property type="match status" value="1"/>
</dbReference>
<evidence type="ECO:0000313" key="1">
    <source>
        <dbReference type="EMBL" id="CAG7886735.1"/>
    </source>
</evidence>
<dbReference type="Pfam" id="PF04776">
    <property type="entry name" value="protein_MS5"/>
    <property type="match status" value="1"/>
</dbReference>
<dbReference type="EMBL" id="LR031571">
    <property type="protein sequence ID" value="VDC74266.1"/>
    <property type="molecule type" value="Genomic_DNA"/>
</dbReference>
<proteinExistence type="predicted"/>
<dbReference type="InterPro" id="IPR006462">
    <property type="entry name" value="MS5"/>
</dbReference>
<dbReference type="SUPFAM" id="SSF54001">
    <property type="entry name" value="Cysteine proteinases"/>
    <property type="match status" value="1"/>
</dbReference>
<dbReference type="AlphaFoldDB" id="A0A3P5Z2J4"/>
<dbReference type="PANTHER" id="PTHR31260">
    <property type="entry name" value="CYSTATIN/MONELLIN SUPERFAMILY PROTEIN"/>
    <property type="match status" value="1"/>
</dbReference>
<dbReference type="Gramene" id="A01p08110.2_BraZ1">
    <property type="protein sequence ID" value="A01p08110.2_BraZ1.CDS"/>
    <property type="gene ID" value="A01g08110.2_BraZ1"/>
</dbReference>
<reference evidence="2" key="1">
    <citation type="submission" date="2018-11" db="EMBL/GenBank/DDBJ databases">
        <authorList>
            <consortium name="Genoscope - CEA"/>
            <person name="William W."/>
        </authorList>
    </citation>
    <scope>NUCLEOTIDE SEQUENCE</scope>
</reference>
<dbReference type="Proteomes" id="UP000694005">
    <property type="component" value="Chromosome A01"/>
</dbReference>
<dbReference type="InterPro" id="IPR038765">
    <property type="entry name" value="Papain-like_cys_pep_sf"/>
</dbReference>
<dbReference type="PANTHER" id="PTHR31260:SF49">
    <property type="entry name" value="CYSTATIN DOMAIN-CONTAINING PROTEIN"/>
    <property type="match status" value="1"/>
</dbReference>
<accession>A0A3P5Z2J4</accession>
<dbReference type="EMBL" id="LS974617">
    <property type="protein sequence ID" value="CAG7886735.1"/>
    <property type="molecule type" value="Genomic_DNA"/>
</dbReference>